<keyword evidence="1" id="KW-0472">Membrane</keyword>
<comment type="caution">
    <text evidence="2">The sequence shown here is derived from an EMBL/GenBank/DDBJ whole genome shotgun (WGS) entry which is preliminary data.</text>
</comment>
<evidence type="ECO:0008006" key="4">
    <source>
        <dbReference type="Google" id="ProtNLM"/>
    </source>
</evidence>
<sequence>MTRRNAPRNADFTIKCSKNQQFQAMEACKTMGSDPRDVIWTETYQLKYQVSYTAEIEQTLLARWIRLDSITRVTLAVTSAGSALAGLIFWDANAFAFLWPLLTSSSALLAIISKQLNVVERVKLHTASVSTLTALTVDTATLMVRMRINARFPVALFERRLLALRERYRTELQNADSDLLLTRGVRRRAQDKVDREFNSASKLGGSNDQR</sequence>
<evidence type="ECO:0000313" key="3">
    <source>
        <dbReference type="Proteomes" id="UP000444316"/>
    </source>
</evidence>
<gene>
    <name evidence="2" type="ORF">GTP23_15465</name>
</gene>
<protein>
    <recommendedName>
        <fullName evidence="4">SLATT domain-containing protein</fullName>
    </recommendedName>
</protein>
<name>A0A845I5N4_9BURK</name>
<evidence type="ECO:0000313" key="2">
    <source>
        <dbReference type="EMBL" id="MYN46448.1"/>
    </source>
</evidence>
<reference evidence="2" key="1">
    <citation type="submission" date="2019-12" db="EMBL/GenBank/DDBJ databases">
        <title>Novel species isolated from a subtropical stream in China.</title>
        <authorList>
            <person name="Lu H."/>
        </authorList>
    </citation>
    <scope>NUCLEOTIDE SEQUENCE [LARGE SCALE GENOMIC DNA]</scope>
    <source>
        <strain evidence="2">FT93W</strain>
    </source>
</reference>
<proteinExistence type="predicted"/>
<dbReference type="RefSeq" id="WP_161035968.1">
    <property type="nucleotide sequence ID" value="NZ_WWCL01000003.1"/>
</dbReference>
<feature type="transmembrane region" description="Helical" evidence="1">
    <location>
        <begin position="73"/>
        <end position="90"/>
    </location>
</feature>
<keyword evidence="1" id="KW-1133">Transmembrane helix</keyword>
<evidence type="ECO:0000256" key="1">
    <source>
        <dbReference type="SAM" id="Phobius"/>
    </source>
</evidence>
<keyword evidence="3" id="KW-1185">Reference proteome</keyword>
<accession>A0A845I5N4</accession>
<dbReference type="EMBL" id="WWCL01000003">
    <property type="protein sequence ID" value="MYN46448.1"/>
    <property type="molecule type" value="Genomic_DNA"/>
</dbReference>
<keyword evidence="1" id="KW-0812">Transmembrane</keyword>
<dbReference type="AlphaFoldDB" id="A0A845I5N4"/>
<organism evidence="2 3">
    <name type="scientific">Duganella fentianensis</name>
    <dbReference type="NCBI Taxonomy" id="2692177"/>
    <lineage>
        <taxon>Bacteria</taxon>
        <taxon>Pseudomonadati</taxon>
        <taxon>Pseudomonadota</taxon>
        <taxon>Betaproteobacteria</taxon>
        <taxon>Burkholderiales</taxon>
        <taxon>Oxalobacteraceae</taxon>
        <taxon>Telluria group</taxon>
        <taxon>Duganella</taxon>
    </lineage>
</organism>
<dbReference type="Proteomes" id="UP000444316">
    <property type="component" value="Unassembled WGS sequence"/>
</dbReference>
<feature type="transmembrane region" description="Helical" evidence="1">
    <location>
        <begin position="96"/>
        <end position="113"/>
    </location>
</feature>